<dbReference type="InterPro" id="IPR010635">
    <property type="entry name" value="Heparan_SO4-6-sulfoTrfase"/>
</dbReference>
<dbReference type="GO" id="GO:0017095">
    <property type="term" value="F:heparan sulfate 6-sulfotransferase activity"/>
    <property type="evidence" value="ECO:0007669"/>
    <property type="project" value="TreeGrafter"/>
</dbReference>
<dbReference type="KEGG" id="bbel:109477883"/>
<dbReference type="GO" id="GO:0016020">
    <property type="term" value="C:membrane"/>
    <property type="evidence" value="ECO:0007669"/>
    <property type="project" value="UniProtKB-SubCell"/>
</dbReference>
<dbReference type="RefSeq" id="XP_019634897.1">
    <property type="nucleotide sequence ID" value="XM_019779338.1"/>
</dbReference>
<reference evidence="11" key="1">
    <citation type="submission" date="2025-08" db="UniProtKB">
        <authorList>
            <consortium name="RefSeq"/>
        </authorList>
    </citation>
    <scope>IDENTIFICATION</scope>
    <source>
        <tissue evidence="11">Gonad</tissue>
    </source>
</reference>
<evidence type="ECO:0000256" key="6">
    <source>
        <dbReference type="ARBA" id="ARBA00022989"/>
    </source>
</evidence>
<name>A0A6P4ZVD0_BRABE</name>
<dbReference type="OrthoDB" id="406981at2759"/>
<dbReference type="PANTHER" id="PTHR12812">
    <property type="entry name" value="HEPARAN SULFATE 6-O-SULFOTRANSFERASE 3"/>
    <property type="match status" value="1"/>
</dbReference>
<dbReference type="PANTHER" id="PTHR12812:SF0">
    <property type="entry name" value="HEPARAN-SULFATE 6-O-SULFOTRANSFERASE"/>
    <property type="match status" value="1"/>
</dbReference>
<keyword evidence="4 9" id="KW-0812">Transmembrane</keyword>
<gene>
    <name evidence="11" type="primary">LOC109477883</name>
</gene>
<keyword evidence="5 9" id="KW-0735">Signal-anchor</keyword>
<organism evidence="10 11">
    <name type="scientific">Branchiostoma belcheri</name>
    <name type="common">Amphioxus</name>
    <dbReference type="NCBI Taxonomy" id="7741"/>
    <lineage>
        <taxon>Eukaryota</taxon>
        <taxon>Metazoa</taxon>
        <taxon>Chordata</taxon>
        <taxon>Cephalochordata</taxon>
        <taxon>Leptocardii</taxon>
        <taxon>Amphioxiformes</taxon>
        <taxon>Branchiostomatidae</taxon>
        <taxon>Branchiostoma</taxon>
    </lineage>
</organism>
<evidence type="ECO:0000313" key="11">
    <source>
        <dbReference type="RefSeq" id="XP_019634897.1"/>
    </source>
</evidence>
<dbReference type="Gene3D" id="3.40.50.300">
    <property type="entry name" value="P-loop containing nucleotide triphosphate hydrolases"/>
    <property type="match status" value="1"/>
</dbReference>
<evidence type="ECO:0000256" key="8">
    <source>
        <dbReference type="ARBA" id="ARBA00023180"/>
    </source>
</evidence>
<evidence type="ECO:0000256" key="4">
    <source>
        <dbReference type="ARBA" id="ARBA00022692"/>
    </source>
</evidence>
<evidence type="ECO:0000256" key="3">
    <source>
        <dbReference type="ARBA" id="ARBA00022679"/>
    </source>
</evidence>
<evidence type="ECO:0000313" key="10">
    <source>
        <dbReference type="Proteomes" id="UP000515135"/>
    </source>
</evidence>
<evidence type="ECO:0000256" key="2">
    <source>
        <dbReference type="ARBA" id="ARBA00010109"/>
    </source>
</evidence>
<keyword evidence="6 9" id="KW-1133">Transmembrane helix</keyword>
<comment type="subcellular location">
    <subcellularLocation>
        <location evidence="1 9">Membrane</location>
        <topology evidence="1 9">Single-pass type II membrane protein</topology>
    </subcellularLocation>
</comment>
<comment type="catalytic activity">
    <reaction evidence="9">
        <text>alpha-D-glucosaminyl-[heparan sulfate](n) + 3'-phosphoadenylyl sulfate = 6-sulfo-alpha-D-glucosaminyl-[heparan sulfate](n) + adenosine 3',5'-bisphosphate + H(+)</text>
        <dbReference type="Rhea" id="RHEA:56604"/>
        <dbReference type="Rhea" id="RHEA-COMP:9830"/>
        <dbReference type="Rhea" id="RHEA-COMP:14621"/>
        <dbReference type="ChEBI" id="CHEBI:15378"/>
        <dbReference type="ChEBI" id="CHEBI:58339"/>
        <dbReference type="ChEBI" id="CHEBI:58343"/>
        <dbReference type="ChEBI" id="CHEBI:58388"/>
        <dbReference type="ChEBI" id="CHEBI:140604"/>
    </reaction>
</comment>
<comment type="similarity">
    <text evidence="2 9">Belongs to the sulfotransferase 6 family.</text>
</comment>
<dbReference type="InterPro" id="IPR027417">
    <property type="entry name" value="P-loop_NTPase"/>
</dbReference>
<keyword evidence="7 9" id="KW-0472">Membrane</keyword>
<protein>
    <recommendedName>
        <fullName evidence="9">Heparan-sulfate 6-O-sulfotransferase</fullName>
        <ecNumber evidence="9">2.8.2.-</ecNumber>
    </recommendedName>
</protein>
<keyword evidence="8" id="KW-0325">Glycoprotein</keyword>
<dbReference type="Pfam" id="PF03567">
    <property type="entry name" value="Sulfotransfer_2"/>
    <property type="match status" value="1"/>
</dbReference>
<evidence type="ECO:0000256" key="1">
    <source>
        <dbReference type="ARBA" id="ARBA00004606"/>
    </source>
</evidence>
<keyword evidence="3 9" id="KW-0808">Transferase</keyword>
<dbReference type="AlphaFoldDB" id="A0A6P4ZVD0"/>
<comment type="function">
    <text evidence="9">6-O-sulfation enzyme which catalyzes the transfer of sulfate from 3'-phosphoadenosine 5'-phosphosulfate (PAPS) to position 6 of the N-sulfoglucosamine residue (GlcNS) of heparan sulfate.</text>
</comment>
<evidence type="ECO:0000256" key="7">
    <source>
        <dbReference type="ARBA" id="ARBA00023136"/>
    </source>
</evidence>
<dbReference type="EC" id="2.8.2.-" evidence="9"/>
<dbReference type="Proteomes" id="UP000515135">
    <property type="component" value="Unplaced"/>
</dbReference>
<evidence type="ECO:0000256" key="9">
    <source>
        <dbReference type="RuleBase" id="RU364122"/>
    </source>
</evidence>
<keyword evidence="10" id="KW-1185">Reference proteome</keyword>
<dbReference type="GeneID" id="109477883"/>
<sequence>MAEKQWLKASVGAVLGLLAFGLMTYQYLCPGNSCVTRADRYVSYGGDRPDYAGAVDRLLQGPRRKKYTFRPSTLDRDVDFNISGNDVIVFLHMQKTGGTTFGRHLVKNVDLERPCQCRRGQKRCQCYRPGTDRDIWLFSRFSTGWSCGLHADWTELKDCVPDMMDKKEKMAKKRSNAKSRYFYITMLREPVARYLSEWRHVQRGATWKTSRHMCDGRMPTEKELPSCFDDNWVGVGLDEFTDCPWNLANNRQTRMLADLSLVGCYNTSRVSQEQRNRILLGSAKTNLRRMAFFGLTEFQKKSQYMFERTFNLKFIDSFNQQNGTTAGRTPISEDQKRRVEELNALDIELYDYAKDLFLQRLERLKQHDPDYYDYVDEEVANW</sequence>
<dbReference type="FunFam" id="3.40.50.300:FF:000347">
    <property type="entry name" value="Heparan-sulfate 6-O-sulfotransferase"/>
    <property type="match status" value="1"/>
</dbReference>
<dbReference type="InterPro" id="IPR005331">
    <property type="entry name" value="Sulfotransferase"/>
</dbReference>
<accession>A0A6P4ZVD0</accession>
<feature type="transmembrane region" description="Helical" evidence="9">
    <location>
        <begin position="7"/>
        <end position="28"/>
    </location>
</feature>
<dbReference type="SUPFAM" id="SSF52540">
    <property type="entry name" value="P-loop containing nucleoside triphosphate hydrolases"/>
    <property type="match status" value="1"/>
</dbReference>
<proteinExistence type="inferred from homology"/>
<evidence type="ECO:0000256" key="5">
    <source>
        <dbReference type="ARBA" id="ARBA00022968"/>
    </source>
</evidence>